<dbReference type="GO" id="GO:0005829">
    <property type="term" value="C:cytosol"/>
    <property type="evidence" value="ECO:0007669"/>
    <property type="project" value="TreeGrafter"/>
</dbReference>
<dbReference type="InterPro" id="IPR050625">
    <property type="entry name" value="ParA/MinD_ATPase"/>
</dbReference>
<reference evidence="5 6" key="1">
    <citation type="submission" date="2019-05" db="EMBL/GenBank/DDBJ databases">
        <title>Nesterenkonia sp. GY239, isolated from the Southern Atlantic Ocean.</title>
        <authorList>
            <person name="Zhang G."/>
        </authorList>
    </citation>
    <scope>NUCLEOTIDE SEQUENCE [LARGE SCALE GENOMIC DNA]</scope>
    <source>
        <strain evidence="5 6">GY239</strain>
    </source>
</reference>
<dbReference type="Gene3D" id="3.40.50.300">
    <property type="entry name" value="P-loop containing nucleotide triphosphate hydrolases"/>
    <property type="match status" value="1"/>
</dbReference>
<dbReference type="AlphaFoldDB" id="A0A5R9A3K6"/>
<dbReference type="RefSeq" id="WP_138170760.1">
    <property type="nucleotide sequence ID" value="NZ_VAWA01000014.1"/>
</dbReference>
<comment type="caution">
    <text evidence="5">The sequence shown here is derived from an EMBL/GenBank/DDBJ whole genome shotgun (WGS) entry which is preliminary data.</text>
</comment>
<keyword evidence="6" id="KW-1185">Reference proteome</keyword>
<dbReference type="Proteomes" id="UP000306544">
    <property type="component" value="Unassembled WGS sequence"/>
</dbReference>
<evidence type="ECO:0000313" key="5">
    <source>
        <dbReference type="EMBL" id="TLP73271.1"/>
    </source>
</evidence>
<proteinExistence type="predicted"/>
<dbReference type="InterPro" id="IPR002586">
    <property type="entry name" value="CobQ/CobB/MinD/ParA_Nub-bd_dom"/>
</dbReference>
<keyword evidence="2" id="KW-0067">ATP-binding</keyword>
<gene>
    <name evidence="5" type="ORF">FEF27_10220</name>
</gene>
<feature type="domain" description="CobQ/CobB/MinD/ParA nucleotide binding" evidence="4">
    <location>
        <begin position="163"/>
        <end position="398"/>
    </location>
</feature>
<evidence type="ECO:0000256" key="2">
    <source>
        <dbReference type="ARBA" id="ARBA00022840"/>
    </source>
</evidence>
<name>A0A5R9A3K6_9MICC</name>
<dbReference type="GO" id="GO:0016887">
    <property type="term" value="F:ATP hydrolysis activity"/>
    <property type="evidence" value="ECO:0007669"/>
    <property type="project" value="TreeGrafter"/>
</dbReference>
<accession>A0A5R9A3K6</accession>
<keyword evidence="1" id="KW-0547">Nucleotide-binding</keyword>
<dbReference type="SUPFAM" id="SSF52540">
    <property type="entry name" value="P-loop containing nucleoside triphosphate hydrolases"/>
    <property type="match status" value="1"/>
</dbReference>
<dbReference type="PANTHER" id="PTHR43384:SF6">
    <property type="entry name" value="SEPTUM SITE-DETERMINING PROTEIN MIND HOMOLOG, CHLOROPLASTIC"/>
    <property type="match status" value="1"/>
</dbReference>
<evidence type="ECO:0000256" key="3">
    <source>
        <dbReference type="SAM" id="MobiDB-lite"/>
    </source>
</evidence>
<dbReference type="GO" id="GO:0009898">
    <property type="term" value="C:cytoplasmic side of plasma membrane"/>
    <property type="evidence" value="ECO:0007669"/>
    <property type="project" value="TreeGrafter"/>
</dbReference>
<dbReference type="Pfam" id="PF01656">
    <property type="entry name" value="CbiA"/>
    <property type="match status" value="1"/>
</dbReference>
<sequence length="459" mass="48953">MSRCAVVTTGLLSTDHVTALERLHTDVTIDRRCADLTELIAVTRTGRTDAALIIGNTDDITETTVQQLRQDVSAVVVISDRPAERTRLQQLGLVAFDDAVTAAELAHALRSRDPLRRDVAAAHTDQEARFAALVQDYELTEAPGESPQSPSAAKLSARGITAVWGPAGAPGRTTVAVNLAAELTLSGSSVLLIDADTYAAAVTVHLGLIEESAGIAQVCRAAEFGSLDTEALLRATSAVEVGKARCDVLTGLPRAHRWTELRPRALEKVLQMCRHQYDHVVVDLASEITGDQEWGYEQPAVERNSAARTVLSSADHTLLIGTPDPVGFSRLIKAAQQLVDELPAAPAPKVVINKLRKDVVGRSPRRQLSEAWLQLGSHAPIAAFLPWEPAVCDAALRGGHVLAESAAESALRRQIAALVGIGIPRRRRRLTRAASSGTLLRSRRPAEAAAGLPGRENGG</sequence>
<protein>
    <submittedName>
        <fullName evidence="5">Chromosome partitioning protein</fullName>
    </submittedName>
</protein>
<dbReference type="InterPro" id="IPR027417">
    <property type="entry name" value="P-loop_NTPase"/>
</dbReference>
<evidence type="ECO:0000313" key="6">
    <source>
        <dbReference type="Proteomes" id="UP000306544"/>
    </source>
</evidence>
<feature type="region of interest" description="Disordered" evidence="3">
    <location>
        <begin position="434"/>
        <end position="459"/>
    </location>
</feature>
<evidence type="ECO:0000259" key="4">
    <source>
        <dbReference type="Pfam" id="PF01656"/>
    </source>
</evidence>
<dbReference type="GO" id="GO:0005524">
    <property type="term" value="F:ATP binding"/>
    <property type="evidence" value="ECO:0007669"/>
    <property type="project" value="UniProtKB-KW"/>
</dbReference>
<dbReference type="GO" id="GO:0051782">
    <property type="term" value="P:negative regulation of cell division"/>
    <property type="evidence" value="ECO:0007669"/>
    <property type="project" value="TreeGrafter"/>
</dbReference>
<dbReference type="OrthoDB" id="3217709at2"/>
<dbReference type="PANTHER" id="PTHR43384">
    <property type="entry name" value="SEPTUM SITE-DETERMINING PROTEIN MIND HOMOLOG, CHLOROPLASTIC-RELATED"/>
    <property type="match status" value="1"/>
</dbReference>
<evidence type="ECO:0000256" key="1">
    <source>
        <dbReference type="ARBA" id="ARBA00022741"/>
    </source>
</evidence>
<organism evidence="5 6">
    <name type="scientific">Nesterenkonia sphaerica</name>
    <dbReference type="NCBI Taxonomy" id="1804988"/>
    <lineage>
        <taxon>Bacteria</taxon>
        <taxon>Bacillati</taxon>
        <taxon>Actinomycetota</taxon>
        <taxon>Actinomycetes</taxon>
        <taxon>Micrococcales</taxon>
        <taxon>Micrococcaceae</taxon>
        <taxon>Nesterenkonia</taxon>
    </lineage>
</organism>
<dbReference type="EMBL" id="VAWA01000014">
    <property type="protein sequence ID" value="TLP73271.1"/>
    <property type="molecule type" value="Genomic_DNA"/>
</dbReference>